<dbReference type="Pfam" id="PF01925">
    <property type="entry name" value="TauE"/>
    <property type="match status" value="1"/>
</dbReference>
<feature type="transmembrane region" description="Helical" evidence="5">
    <location>
        <begin position="191"/>
        <end position="211"/>
    </location>
</feature>
<comment type="subcellular location">
    <subcellularLocation>
        <location evidence="5">Cell membrane</location>
        <topology evidence="5">Multi-pass membrane protein</topology>
    </subcellularLocation>
    <subcellularLocation>
        <location evidence="1">Membrane</location>
        <topology evidence="1">Multi-pass membrane protein</topology>
    </subcellularLocation>
</comment>
<evidence type="ECO:0000313" key="6">
    <source>
        <dbReference type="EMBL" id="HEH83312.1"/>
    </source>
</evidence>
<protein>
    <recommendedName>
        <fullName evidence="5">Probable membrane transporter protein</fullName>
    </recommendedName>
</protein>
<dbReference type="InterPro" id="IPR002781">
    <property type="entry name" value="TM_pro_TauE-like"/>
</dbReference>
<keyword evidence="5" id="KW-1003">Cell membrane</keyword>
<feature type="transmembrane region" description="Helical" evidence="5">
    <location>
        <begin position="130"/>
        <end position="163"/>
    </location>
</feature>
<dbReference type="PANTHER" id="PTHR43701">
    <property type="entry name" value="MEMBRANE TRANSPORTER PROTEIN MJ0441-RELATED"/>
    <property type="match status" value="1"/>
</dbReference>
<feature type="transmembrane region" description="Helical" evidence="5">
    <location>
        <begin position="44"/>
        <end position="62"/>
    </location>
</feature>
<feature type="transmembrane region" description="Helical" evidence="5">
    <location>
        <begin position="99"/>
        <end position="118"/>
    </location>
</feature>
<feature type="transmembrane region" description="Helical" evidence="5">
    <location>
        <begin position="68"/>
        <end position="87"/>
    </location>
</feature>
<comment type="caution">
    <text evidence="6">The sequence shown here is derived from an EMBL/GenBank/DDBJ whole genome shotgun (WGS) entry which is preliminary data.</text>
</comment>
<evidence type="ECO:0000256" key="4">
    <source>
        <dbReference type="ARBA" id="ARBA00023136"/>
    </source>
</evidence>
<dbReference type="AlphaFoldDB" id="A0A7C2GJP8"/>
<name>A0A7C2GJP8_9DEIN</name>
<dbReference type="InterPro" id="IPR051598">
    <property type="entry name" value="TSUP/Inactive_protease-like"/>
</dbReference>
<evidence type="ECO:0000256" key="1">
    <source>
        <dbReference type="ARBA" id="ARBA00004141"/>
    </source>
</evidence>
<dbReference type="EMBL" id="DSKL01000401">
    <property type="protein sequence ID" value="HEH83312.1"/>
    <property type="molecule type" value="Genomic_DNA"/>
</dbReference>
<organism evidence="6">
    <name type="scientific">Thermus islandicus</name>
    <dbReference type="NCBI Taxonomy" id="540988"/>
    <lineage>
        <taxon>Bacteria</taxon>
        <taxon>Thermotogati</taxon>
        <taxon>Deinococcota</taxon>
        <taxon>Deinococci</taxon>
        <taxon>Thermales</taxon>
        <taxon>Thermaceae</taxon>
        <taxon>Thermus</taxon>
    </lineage>
</organism>
<keyword evidence="2 5" id="KW-0812">Transmembrane</keyword>
<evidence type="ECO:0000256" key="2">
    <source>
        <dbReference type="ARBA" id="ARBA00022692"/>
    </source>
</evidence>
<dbReference type="PANTHER" id="PTHR43701:SF2">
    <property type="entry name" value="MEMBRANE TRANSPORTER PROTEIN YJNA-RELATED"/>
    <property type="match status" value="1"/>
</dbReference>
<keyword evidence="3 5" id="KW-1133">Transmembrane helix</keyword>
<evidence type="ECO:0000256" key="3">
    <source>
        <dbReference type="ARBA" id="ARBA00022989"/>
    </source>
</evidence>
<comment type="similarity">
    <text evidence="5">Belongs to the 4-toluene sulfonate uptake permease (TSUP) (TC 2.A.102) family.</text>
</comment>
<reference evidence="6" key="1">
    <citation type="journal article" date="2020" name="mSystems">
        <title>Genome- and Community-Level Interaction Insights into Carbon Utilization and Element Cycling Functions of Hydrothermarchaeota in Hydrothermal Sediment.</title>
        <authorList>
            <person name="Zhou Z."/>
            <person name="Liu Y."/>
            <person name="Xu W."/>
            <person name="Pan J."/>
            <person name="Luo Z.H."/>
            <person name="Li M."/>
        </authorList>
    </citation>
    <scope>NUCLEOTIDE SEQUENCE [LARGE SCALE GENOMIC DNA]</scope>
    <source>
        <strain evidence="6">SpSt-246</strain>
    </source>
</reference>
<evidence type="ECO:0000256" key="5">
    <source>
        <dbReference type="RuleBase" id="RU363041"/>
    </source>
</evidence>
<accession>A0A7C2GJP8</accession>
<dbReference type="GO" id="GO:0005886">
    <property type="term" value="C:plasma membrane"/>
    <property type="evidence" value="ECO:0007669"/>
    <property type="project" value="UniProtKB-SubCell"/>
</dbReference>
<sequence>MSLLIGFLGGLFGGLVGLGGGVVMIPLMVGVLRLSQHRAHGTSLVAVFFTGLVGALTYGLQGSLDPKAAIFLALSAILTARLGARYAHGLPERELKRAFGGFLLLVSFLLLAKPYLAPMGLLSGEAPQDLALLLAGTLTGFLSGMMGIGGGTIMVPAMVLLLGMPQHTAQGTSLLAMTPASLVGAYTHHRLGNVAVPVALGLVPGVFLGSFAGGELAHFLPEAALRTAFAAVLAWTAWRYLRLSGLKWV</sequence>
<keyword evidence="4 5" id="KW-0472">Membrane</keyword>
<feature type="transmembrane region" description="Helical" evidence="5">
    <location>
        <begin position="223"/>
        <end position="241"/>
    </location>
</feature>
<feature type="transmembrane region" description="Helical" evidence="5">
    <location>
        <begin position="6"/>
        <end position="32"/>
    </location>
</feature>
<gene>
    <name evidence="6" type="ORF">ENP73_10275</name>
</gene>
<proteinExistence type="inferred from homology"/>